<dbReference type="GeneID" id="62696367"/>
<evidence type="ECO:0000256" key="4">
    <source>
        <dbReference type="ARBA" id="ARBA00022679"/>
    </source>
</evidence>
<evidence type="ECO:0000256" key="7">
    <source>
        <dbReference type="ARBA" id="ARBA00023136"/>
    </source>
</evidence>
<keyword evidence="6 9" id="KW-1133">Transmembrane helix</keyword>
<proteinExistence type="inferred from homology"/>
<dbReference type="InterPro" id="IPR001173">
    <property type="entry name" value="Glyco_trans_2-like"/>
</dbReference>
<dbReference type="AlphaFoldDB" id="A0A844F9N1"/>
<dbReference type="GO" id="GO:0005886">
    <property type="term" value="C:plasma membrane"/>
    <property type="evidence" value="ECO:0007669"/>
    <property type="project" value="UniProtKB-SubCell"/>
</dbReference>
<evidence type="ECO:0000256" key="3">
    <source>
        <dbReference type="ARBA" id="ARBA00022676"/>
    </source>
</evidence>
<feature type="transmembrane region" description="Helical" evidence="9">
    <location>
        <begin position="264"/>
        <end position="289"/>
    </location>
</feature>
<dbReference type="FunFam" id="3.90.550.10:FF:000079">
    <property type="entry name" value="Probable glycosyl transferase"/>
    <property type="match status" value="1"/>
</dbReference>
<evidence type="ECO:0000256" key="8">
    <source>
        <dbReference type="ARBA" id="ARBA00038152"/>
    </source>
</evidence>
<dbReference type="SUPFAM" id="SSF53448">
    <property type="entry name" value="Nucleotide-diphospho-sugar transferases"/>
    <property type="match status" value="1"/>
</dbReference>
<keyword evidence="7 9" id="KW-0472">Membrane</keyword>
<dbReference type="CDD" id="cd04187">
    <property type="entry name" value="DPM1_like_bac"/>
    <property type="match status" value="1"/>
</dbReference>
<dbReference type="PANTHER" id="PTHR48090:SF8">
    <property type="entry name" value="GLYCOSYLTRANSFERASE CSBB-RELATED"/>
    <property type="match status" value="1"/>
</dbReference>
<evidence type="ECO:0000256" key="5">
    <source>
        <dbReference type="ARBA" id="ARBA00022692"/>
    </source>
</evidence>
<dbReference type="RefSeq" id="WP_004605627.1">
    <property type="nucleotide sequence ID" value="NZ_AP024846.1"/>
</dbReference>
<keyword evidence="3" id="KW-0328">Glycosyltransferase</keyword>
<comment type="caution">
    <text evidence="11">The sequence shown here is derived from an EMBL/GenBank/DDBJ whole genome shotgun (WGS) entry which is preliminary data.</text>
</comment>
<evidence type="ECO:0000256" key="6">
    <source>
        <dbReference type="ARBA" id="ARBA00022989"/>
    </source>
</evidence>
<dbReference type="Pfam" id="PF00535">
    <property type="entry name" value="Glycos_transf_2"/>
    <property type="match status" value="1"/>
</dbReference>
<gene>
    <name evidence="11" type="ORF">FYJ37_10200</name>
</gene>
<evidence type="ECO:0000259" key="10">
    <source>
        <dbReference type="Pfam" id="PF00535"/>
    </source>
</evidence>
<name>A0A844F9N1_CLOSV</name>
<protein>
    <submittedName>
        <fullName evidence="11">Glycosyltransferase family 2 protein</fullName>
    </submittedName>
</protein>
<keyword evidence="2" id="KW-1003">Cell membrane</keyword>
<keyword evidence="5 9" id="KW-0812">Transmembrane</keyword>
<comment type="similarity">
    <text evidence="8">Belongs to the glycosyltransferase 2 family. GtrB subfamily.</text>
</comment>
<accession>A0A844F9N1</accession>
<dbReference type="InterPro" id="IPR029044">
    <property type="entry name" value="Nucleotide-diphossugar_trans"/>
</dbReference>
<sequence>MHMISVIIPCFNEEEALPVYYEAMTKVMEQMDMAEFELLFVDDGSTDRTLGILKSLNKRDERCRYLSFSRNFGKEAAIYAGLGNAKGDYVAIMDVDLQDPPSLLPKMYEILENEEYDSVATKRSTRTGEPKIRSFLSESFYKFINRISKTEIVNGARDYRLMKRKMVDAVLEMSEYNRFSKGIFQWVGFRTKWLEYENVERAAGETKWSMRKLFLYSLEGITGFSVAPLSLASIAGVLFCLISFLMIVVIVVRTLIWGDPVSGWPSLVCIIFMVGGIQLFCTGIVGQYLSKTYLETKHRPIFILKDSSEDKDGGAL</sequence>
<evidence type="ECO:0000256" key="1">
    <source>
        <dbReference type="ARBA" id="ARBA00004651"/>
    </source>
</evidence>
<feature type="transmembrane region" description="Helical" evidence="9">
    <location>
        <begin position="221"/>
        <end position="252"/>
    </location>
</feature>
<dbReference type="GO" id="GO:0016757">
    <property type="term" value="F:glycosyltransferase activity"/>
    <property type="evidence" value="ECO:0007669"/>
    <property type="project" value="UniProtKB-KW"/>
</dbReference>
<dbReference type="Gene3D" id="3.90.550.10">
    <property type="entry name" value="Spore Coat Polysaccharide Biosynthesis Protein SpsA, Chain A"/>
    <property type="match status" value="1"/>
</dbReference>
<dbReference type="EMBL" id="VUMB01000019">
    <property type="protein sequence ID" value="MSS40707.1"/>
    <property type="molecule type" value="Genomic_DNA"/>
</dbReference>
<evidence type="ECO:0000256" key="2">
    <source>
        <dbReference type="ARBA" id="ARBA00022475"/>
    </source>
</evidence>
<comment type="subcellular location">
    <subcellularLocation>
        <location evidence="1">Cell membrane</location>
        <topology evidence="1">Multi-pass membrane protein</topology>
    </subcellularLocation>
</comment>
<evidence type="ECO:0000256" key="9">
    <source>
        <dbReference type="SAM" id="Phobius"/>
    </source>
</evidence>
<keyword evidence="4 11" id="KW-0808">Transferase</keyword>
<dbReference type="InterPro" id="IPR050256">
    <property type="entry name" value="Glycosyltransferase_2"/>
</dbReference>
<evidence type="ECO:0000313" key="12">
    <source>
        <dbReference type="Proteomes" id="UP000462363"/>
    </source>
</evidence>
<feature type="domain" description="Glycosyltransferase 2-like" evidence="10">
    <location>
        <begin position="5"/>
        <end position="169"/>
    </location>
</feature>
<dbReference type="PANTHER" id="PTHR48090">
    <property type="entry name" value="UNDECAPRENYL-PHOSPHATE 4-DEOXY-4-FORMAMIDO-L-ARABINOSE TRANSFERASE-RELATED"/>
    <property type="match status" value="1"/>
</dbReference>
<reference evidence="11 12" key="1">
    <citation type="submission" date="2019-08" db="EMBL/GenBank/DDBJ databases">
        <title>In-depth cultivation of the pig gut microbiome towards novel bacterial diversity and tailored functional studies.</title>
        <authorList>
            <person name="Wylensek D."/>
            <person name="Hitch T.C.A."/>
            <person name="Clavel T."/>
        </authorList>
    </citation>
    <scope>NUCLEOTIDE SEQUENCE [LARGE SCALE GENOMIC DNA]</scope>
    <source>
        <strain evidence="11 12">BL-389-WT-3D</strain>
    </source>
</reference>
<evidence type="ECO:0000313" key="11">
    <source>
        <dbReference type="EMBL" id="MSS40707.1"/>
    </source>
</evidence>
<dbReference type="Proteomes" id="UP000462363">
    <property type="component" value="Unassembled WGS sequence"/>
</dbReference>
<organism evidence="11 12">
    <name type="scientific">Clostridium scindens (strain JCM 10418 / VPI 12708)</name>
    <dbReference type="NCBI Taxonomy" id="29347"/>
    <lineage>
        <taxon>Bacteria</taxon>
        <taxon>Bacillati</taxon>
        <taxon>Bacillota</taxon>
        <taxon>Clostridia</taxon>
        <taxon>Lachnospirales</taxon>
        <taxon>Lachnospiraceae</taxon>
    </lineage>
</organism>